<evidence type="ECO:0000256" key="6">
    <source>
        <dbReference type="ARBA" id="ARBA00022840"/>
    </source>
</evidence>
<keyword evidence="4 11" id="KW-0812">Transmembrane</keyword>
<evidence type="ECO:0000256" key="11">
    <source>
        <dbReference type="HAMAP-Rule" id="MF_00276"/>
    </source>
</evidence>
<evidence type="ECO:0000256" key="4">
    <source>
        <dbReference type="ARBA" id="ARBA00022692"/>
    </source>
</evidence>
<evidence type="ECO:0000313" key="13">
    <source>
        <dbReference type="Proteomes" id="UP001163203"/>
    </source>
</evidence>
<dbReference type="RefSeq" id="WP_268759443.1">
    <property type="nucleotide sequence ID" value="NZ_CP113836.1"/>
</dbReference>
<organism evidence="12 13">
    <name type="scientific">Amycolatopsis cynarae</name>
    <dbReference type="NCBI Taxonomy" id="2995223"/>
    <lineage>
        <taxon>Bacteria</taxon>
        <taxon>Bacillati</taxon>
        <taxon>Actinomycetota</taxon>
        <taxon>Actinomycetes</taxon>
        <taxon>Pseudonocardiales</taxon>
        <taxon>Pseudonocardiaceae</taxon>
        <taxon>Amycolatopsis</taxon>
    </lineage>
</organism>
<keyword evidence="10 11" id="KW-0472">Membrane</keyword>
<keyword evidence="9 11" id="KW-0406">Ion transport</keyword>
<dbReference type="EMBL" id="CP113836">
    <property type="protein sequence ID" value="WAL69356.1"/>
    <property type="molecule type" value="Genomic_DNA"/>
</dbReference>
<dbReference type="Pfam" id="PF02669">
    <property type="entry name" value="KdpC"/>
    <property type="match status" value="1"/>
</dbReference>
<comment type="subunit">
    <text evidence="11">The system is composed of three essential subunits: KdpA, KdpB and KdpC.</text>
</comment>
<evidence type="ECO:0000256" key="5">
    <source>
        <dbReference type="ARBA" id="ARBA00022741"/>
    </source>
</evidence>
<evidence type="ECO:0000256" key="1">
    <source>
        <dbReference type="ARBA" id="ARBA00022448"/>
    </source>
</evidence>
<keyword evidence="5 11" id="KW-0547">Nucleotide-binding</keyword>
<comment type="subcellular location">
    <subcellularLocation>
        <location evidence="11">Cell membrane</location>
        <topology evidence="11">Single-pass membrane protein</topology>
    </subcellularLocation>
</comment>
<dbReference type="InterPro" id="IPR003820">
    <property type="entry name" value="KdpC"/>
</dbReference>
<evidence type="ECO:0000256" key="7">
    <source>
        <dbReference type="ARBA" id="ARBA00022958"/>
    </source>
</evidence>
<accession>A0ABY7BAH9</accession>
<evidence type="ECO:0000313" key="12">
    <source>
        <dbReference type="EMBL" id="WAL69356.1"/>
    </source>
</evidence>
<evidence type="ECO:0000256" key="8">
    <source>
        <dbReference type="ARBA" id="ARBA00022989"/>
    </source>
</evidence>
<proteinExistence type="inferred from homology"/>
<evidence type="ECO:0000256" key="2">
    <source>
        <dbReference type="ARBA" id="ARBA00022475"/>
    </source>
</evidence>
<dbReference type="Proteomes" id="UP001163203">
    <property type="component" value="Chromosome"/>
</dbReference>
<keyword evidence="13" id="KW-1185">Reference proteome</keyword>
<keyword evidence="1 11" id="KW-0813">Transport</keyword>
<comment type="function">
    <text evidence="11">Part of the high-affinity ATP-driven potassium transport (or Kdp) system, which catalyzes the hydrolysis of ATP coupled with the electrogenic transport of potassium into the cytoplasm. This subunit acts as a catalytic chaperone that increases the ATP-binding affinity of the ATP-hydrolyzing subunit KdpB by the formation of a transient KdpB/KdpC/ATP ternary complex.</text>
</comment>
<sequence length="207" mass="21544">MKWFSAALRQAGAGLRLLLVLTVLTGVVYPLAVWGVSRLPGLHEAAEGSIVSVDGRAVGSPEIGVDLTASDPARDPWFHTRPSALAADPLGPGDPSISGGSNLAADNPKLAGLVRERKAAIAAREGVSPDRVPADAVTASASGLDPDISPAYAYLQVPRVARVNGLTEQQVRRIVDERVRGRALGVLGEPAVGVLELNLAVHRLTHP</sequence>
<protein>
    <recommendedName>
        <fullName evidence="11">Potassium-transporting ATPase KdpC subunit</fullName>
    </recommendedName>
    <alternativeName>
        <fullName evidence="11">ATP phosphohydrolase [potassium-transporting] C chain</fullName>
    </alternativeName>
    <alternativeName>
        <fullName evidence="11">Potassium-binding and translocating subunit C</fullName>
    </alternativeName>
    <alternativeName>
        <fullName evidence="11">Potassium-translocating ATPase C chain</fullName>
    </alternativeName>
</protein>
<dbReference type="PIRSF" id="PIRSF001296">
    <property type="entry name" value="K_ATPase_KdpC"/>
    <property type="match status" value="1"/>
</dbReference>
<keyword evidence="8 11" id="KW-1133">Transmembrane helix</keyword>
<dbReference type="PANTHER" id="PTHR30042:SF2">
    <property type="entry name" value="POTASSIUM-TRANSPORTING ATPASE KDPC SUBUNIT"/>
    <property type="match status" value="1"/>
</dbReference>
<keyword evidence="2 11" id="KW-1003">Cell membrane</keyword>
<evidence type="ECO:0000256" key="3">
    <source>
        <dbReference type="ARBA" id="ARBA00022538"/>
    </source>
</evidence>
<evidence type="ECO:0000256" key="9">
    <source>
        <dbReference type="ARBA" id="ARBA00023065"/>
    </source>
</evidence>
<name>A0ABY7BAH9_9PSEU</name>
<keyword evidence="7 11" id="KW-0630">Potassium</keyword>
<keyword evidence="6 11" id="KW-0067">ATP-binding</keyword>
<keyword evidence="3 11" id="KW-0633">Potassium transport</keyword>
<reference evidence="12" key="1">
    <citation type="submission" date="2022-11" db="EMBL/GenBank/DDBJ databases">
        <authorList>
            <person name="Mo P."/>
        </authorList>
    </citation>
    <scope>NUCLEOTIDE SEQUENCE</scope>
    <source>
        <strain evidence="12">HUAS 11-8</strain>
    </source>
</reference>
<dbReference type="HAMAP" id="MF_00276">
    <property type="entry name" value="KdpC"/>
    <property type="match status" value="1"/>
</dbReference>
<comment type="similarity">
    <text evidence="11">Belongs to the KdpC family.</text>
</comment>
<dbReference type="NCBIfam" id="TIGR00681">
    <property type="entry name" value="kdpC"/>
    <property type="match status" value="1"/>
</dbReference>
<gene>
    <name evidence="11 12" type="primary">kdpC</name>
    <name evidence="12" type="ORF">ORV05_16795</name>
</gene>
<dbReference type="PANTHER" id="PTHR30042">
    <property type="entry name" value="POTASSIUM-TRANSPORTING ATPASE C CHAIN"/>
    <property type="match status" value="1"/>
</dbReference>
<evidence type="ECO:0000256" key="10">
    <source>
        <dbReference type="ARBA" id="ARBA00023136"/>
    </source>
</evidence>